<proteinExistence type="predicted"/>
<evidence type="ECO:0000313" key="2">
    <source>
        <dbReference type="Proteomes" id="UP000595205"/>
    </source>
</evidence>
<dbReference type="Proteomes" id="UP000595205">
    <property type="component" value="Plasmid pM018"/>
</dbReference>
<keyword evidence="1" id="KW-0614">Plasmid</keyword>
<evidence type="ECO:0000313" key="1">
    <source>
        <dbReference type="EMBL" id="BCP02476.1"/>
    </source>
</evidence>
<geneLocation type="plasmid" evidence="1 2">
    <name>pM018</name>
</geneLocation>
<dbReference type="AlphaFoldDB" id="A0A7R7MYS1"/>
<name>A0A7R7MYS1_MYCIT</name>
<organism evidence="1 2">
    <name type="scientific">Mycobacterium intracellulare</name>
    <dbReference type="NCBI Taxonomy" id="1767"/>
    <lineage>
        <taxon>Bacteria</taxon>
        <taxon>Bacillati</taxon>
        <taxon>Actinomycetota</taxon>
        <taxon>Actinomycetes</taxon>
        <taxon>Mycobacteriales</taxon>
        <taxon>Mycobacteriaceae</taxon>
        <taxon>Mycobacterium</taxon>
        <taxon>Mycobacterium avium complex (MAC)</taxon>
    </lineage>
</organism>
<dbReference type="EMBL" id="AP024256">
    <property type="protein sequence ID" value="BCP02476.1"/>
    <property type="molecule type" value="Genomic_DNA"/>
</dbReference>
<gene>
    <name evidence="1" type="ORF">MINTM018_52450</name>
</gene>
<accession>A0A7R7MYS1</accession>
<sequence>MKRYRIEGFLIDQDDDGDEKEVGEYAQEALEEGLGTDFKVEGLAVYEVML</sequence>
<dbReference type="RefSeq" id="WP_202349092.1">
    <property type="nucleotide sequence ID" value="NZ_AP024256.1"/>
</dbReference>
<reference evidence="1 2" key="1">
    <citation type="submission" date="2020-12" db="EMBL/GenBank/DDBJ databases">
        <title>Genome sequence of clinical Mycobacterium intracellulare strains.</title>
        <authorList>
            <person name="Tateishi Y."/>
            <person name="Matsumoto S."/>
            <person name="Fukushima Y."/>
            <person name="Nakajima C."/>
            <person name="Suzuki Y."/>
        </authorList>
    </citation>
    <scope>NUCLEOTIDE SEQUENCE [LARGE SCALE GENOMIC DNA]</scope>
    <source>
        <strain evidence="1 2">M018</strain>
        <plasmid evidence="1 2">pM018</plasmid>
    </source>
</reference>
<protein>
    <submittedName>
        <fullName evidence="1">Uncharacterized protein</fullName>
    </submittedName>
</protein>